<keyword evidence="5" id="KW-1185">Reference proteome</keyword>
<dbReference type="Proteomes" id="UP000502421">
    <property type="component" value="Chromosome"/>
</dbReference>
<dbReference type="NCBIfam" id="TIGR03781">
    <property type="entry name" value="Bac_Flav_CT_K"/>
    <property type="match status" value="1"/>
</dbReference>
<reference evidence="2 5" key="2">
    <citation type="submission" date="2020-09" db="EMBL/GenBank/DDBJ databases">
        <authorList>
            <person name="Kittiwongwattana C."/>
        </authorList>
    </citation>
    <scope>NUCLEOTIDE SEQUENCE</scope>
    <source>
        <strain evidence="3 5">1303</strain>
        <strain evidence="2">1310</strain>
    </source>
</reference>
<gene>
    <name evidence="2" type="primary">traK</name>
    <name evidence="3" type="ORF">HF324_27735</name>
    <name evidence="2" type="ORF">HF329_27875</name>
</gene>
<dbReference type="AlphaFoldDB" id="A0AAE6ZLS8"/>
<name>A0AAE6ZLS8_9BACT</name>
<dbReference type="KEGG" id="coy:HF329_27875"/>
<dbReference type="EMBL" id="CP051205">
    <property type="protein sequence ID" value="QJB34917.1"/>
    <property type="molecule type" value="Genomic_DNA"/>
</dbReference>
<dbReference type="EMBL" id="CP051204">
    <property type="protein sequence ID" value="QJB41428.1"/>
    <property type="molecule type" value="Genomic_DNA"/>
</dbReference>
<feature type="transmembrane region" description="Helical" evidence="1">
    <location>
        <begin position="15"/>
        <end position="35"/>
    </location>
</feature>
<organism evidence="2 4">
    <name type="scientific">Chitinophaga oryzae</name>
    <dbReference type="NCBI Taxonomy" id="2725414"/>
    <lineage>
        <taxon>Bacteria</taxon>
        <taxon>Pseudomonadati</taxon>
        <taxon>Bacteroidota</taxon>
        <taxon>Chitinophagia</taxon>
        <taxon>Chitinophagales</taxon>
        <taxon>Chitinophagaceae</taxon>
        <taxon>Chitinophaga</taxon>
    </lineage>
</organism>
<keyword evidence="1" id="KW-0472">Membrane</keyword>
<accession>A0AAE6ZLS8</accession>
<evidence type="ECO:0000313" key="4">
    <source>
        <dbReference type="Proteomes" id="UP000502421"/>
    </source>
</evidence>
<evidence type="ECO:0000313" key="2">
    <source>
        <dbReference type="EMBL" id="QJB34917.1"/>
    </source>
</evidence>
<dbReference type="InterPro" id="IPR022276">
    <property type="entry name" value="Conjug_transposon_TraK"/>
</dbReference>
<dbReference type="Proteomes" id="UP000503144">
    <property type="component" value="Chromosome"/>
</dbReference>
<reference evidence="4" key="1">
    <citation type="submission" date="2020-04" db="EMBL/GenBank/DDBJ databases">
        <authorList>
            <person name="Kittiwongwattana C."/>
        </authorList>
    </citation>
    <scope>NUCLEOTIDE SEQUENCE [LARGE SCALE GENOMIC DNA]</scope>
    <source>
        <strain evidence="4">1310</strain>
    </source>
</reference>
<dbReference type="RefSeq" id="WP_168809464.1">
    <property type="nucleotide sequence ID" value="NZ_CP051204.2"/>
</dbReference>
<evidence type="ECO:0000313" key="3">
    <source>
        <dbReference type="EMBL" id="QJB41428.1"/>
    </source>
</evidence>
<evidence type="ECO:0000313" key="5">
    <source>
        <dbReference type="Proteomes" id="UP000503144"/>
    </source>
</evidence>
<evidence type="ECO:0000256" key="1">
    <source>
        <dbReference type="SAM" id="Phobius"/>
    </source>
</evidence>
<keyword evidence="1" id="KW-1133">Transmembrane helix</keyword>
<sequence>MFKQFHNIETAFRHVRLFTFVLIAACMTIVCFVIIESYKMVTKAQERIYILASGKALEALAGERKDNIAVEARDHIKMFHFYFFQLDPDDKLIASHIGQALYLADGSAKKQYDDLSESGYYTGLISGNISQNVTMDSIVLNMDSYPFQFRYFGKQQIIRPTAVLTRNLITEGYLRSVGRSDANAHGFLIERWRITDNHDLEIKNR</sequence>
<protein>
    <submittedName>
        <fullName evidence="2">Conjugative transposon protein TraK</fullName>
    </submittedName>
</protein>
<proteinExistence type="predicted"/>
<keyword evidence="1" id="KW-0812">Transmembrane</keyword>